<dbReference type="InterPro" id="IPR014890">
    <property type="entry name" value="c-SKI_SMAD4-bd_dom"/>
</dbReference>
<feature type="compositionally biased region" description="Low complexity" evidence="2">
    <location>
        <begin position="23"/>
        <end position="38"/>
    </location>
</feature>
<dbReference type="InterPro" id="IPR023216">
    <property type="entry name" value="Tscrpt_reg_SKI_SnoN"/>
</dbReference>
<dbReference type="InterPro" id="IPR010919">
    <property type="entry name" value="SAND-like_dom_sf"/>
</dbReference>
<dbReference type="Pfam" id="PF02437">
    <property type="entry name" value="Ski_Sno_DHD"/>
    <property type="match status" value="1"/>
</dbReference>
<dbReference type="InterPro" id="IPR003380">
    <property type="entry name" value="SKI/SNO/DAC"/>
</dbReference>
<evidence type="ECO:0000256" key="1">
    <source>
        <dbReference type="ARBA" id="ARBA00009513"/>
    </source>
</evidence>
<dbReference type="InterPro" id="IPR037000">
    <property type="entry name" value="Ski_DNA-bd_sf"/>
</dbReference>
<dbReference type="GO" id="GO:0005634">
    <property type="term" value="C:nucleus"/>
    <property type="evidence" value="ECO:0007669"/>
    <property type="project" value="TreeGrafter"/>
</dbReference>
<dbReference type="GO" id="GO:0030514">
    <property type="term" value="P:negative regulation of BMP signaling pathway"/>
    <property type="evidence" value="ECO:0007669"/>
    <property type="project" value="TreeGrafter"/>
</dbReference>
<dbReference type="Gene3D" id="3.10.260.20">
    <property type="entry name" value="Ski"/>
    <property type="match status" value="1"/>
</dbReference>
<dbReference type="InterPro" id="IPR009061">
    <property type="entry name" value="DNA-bd_dom_put_sf"/>
</dbReference>
<dbReference type="GO" id="GO:0046332">
    <property type="term" value="F:SMAD binding"/>
    <property type="evidence" value="ECO:0007669"/>
    <property type="project" value="InterPro"/>
</dbReference>
<dbReference type="Gene3D" id="3.10.390.10">
    <property type="entry name" value="SAND domain-like"/>
    <property type="match status" value="1"/>
</dbReference>
<protein>
    <submittedName>
        <fullName evidence="5">C-SKI SMAD4-binding domain-containing protein</fullName>
    </submittedName>
</protein>
<evidence type="ECO:0000313" key="5">
    <source>
        <dbReference type="WBParaSite" id="jg26589"/>
    </source>
</evidence>
<dbReference type="GO" id="GO:0005667">
    <property type="term" value="C:transcription regulator complex"/>
    <property type="evidence" value="ECO:0007669"/>
    <property type="project" value="TreeGrafter"/>
</dbReference>
<dbReference type="GO" id="GO:0005737">
    <property type="term" value="C:cytoplasm"/>
    <property type="evidence" value="ECO:0007669"/>
    <property type="project" value="TreeGrafter"/>
</dbReference>
<keyword evidence="4" id="KW-1185">Reference proteome</keyword>
<feature type="compositionally biased region" description="Basic and acidic residues" evidence="2">
    <location>
        <begin position="50"/>
        <end position="60"/>
    </location>
</feature>
<dbReference type="PANTHER" id="PTHR10005:SF25">
    <property type="entry name" value="SNO ONCOGENE, ISOFORM B"/>
    <property type="match status" value="1"/>
</dbReference>
<evidence type="ECO:0000313" key="4">
    <source>
        <dbReference type="Proteomes" id="UP000887574"/>
    </source>
</evidence>
<dbReference type="SUPFAM" id="SSF63763">
    <property type="entry name" value="SAND domain-like"/>
    <property type="match status" value="1"/>
</dbReference>
<dbReference type="AlphaFoldDB" id="A0A915E7J7"/>
<organism evidence="4 5">
    <name type="scientific">Ditylenchus dipsaci</name>
    <dbReference type="NCBI Taxonomy" id="166011"/>
    <lineage>
        <taxon>Eukaryota</taxon>
        <taxon>Metazoa</taxon>
        <taxon>Ecdysozoa</taxon>
        <taxon>Nematoda</taxon>
        <taxon>Chromadorea</taxon>
        <taxon>Rhabditida</taxon>
        <taxon>Tylenchina</taxon>
        <taxon>Tylenchomorpha</taxon>
        <taxon>Sphaerularioidea</taxon>
        <taxon>Anguinidae</taxon>
        <taxon>Anguininae</taxon>
        <taxon>Ditylenchus</taxon>
    </lineage>
</organism>
<reference evidence="5" key="1">
    <citation type="submission" date="2022-11" db="UniProtKB">
        <authorList>
            <consortium name="WormBaseParasite"/>
        </authorList>
    </citation>
    <scope>IDENTIFICATION</scope>
</reference>
<dbReference type="Proteomes" id="UP000887574">
    <property type="component" value="Unplaced"/>
</dbReference>
<dbReference type="GO" id="GO:0000981">
    <property type="term" value="F:DNA-binding transcription factor activity, RNA polymerase II-specific"/>
    <property type="evidence" value="ECO:0007669"/>
    <property type="project" value="TreeGrafter"/>
</dbReference>
<name>A0A915E7J7_9BILA</name>
<evidence type="ECO:0000259" key="3">
    <source>
        <dbReference type="SMART" id="SM01046"/>
    </source>
</evidence>
<dbReference type="GO" id="GO:0000978">
    <property type="term" value="F:RNA polymerase II cis-regulatory region sequence-specific DNA binding"/>
    <property type="evidence" value="ECO:0007669"/>
    <property type="project" value="TreeGrafter"/>
</dbReference>
<dbReference type="PANTHER" id="PTHR10005">
    <property type="entry name" value="SKI ONCOGENE-RELATED"/>
    <property type="match status" value="1"/>
</dbReference>
<evidence type="ECO:0000256" key="2">
    <source>
        <dbReference type="SAM" id="MobiDB-lite"/>
    </source>
</evidence>
<proteinExistence type="inferred from homology"/>
<dbReference type="SMART" id="SM01046">
    <property type="entry name" value="c-SKI_SMAD_bind"/>
    <property type="match status" value="1"/>
</dbReference>
<dbReference type="Pfam" id="PF08782">
    <property type="entry name" value="c-SKI_SMAD_bind"/>
    <property type="match status" value="1"/>
</dbReference>
<accession>A0A915E7J7</accession>
<dbReference type="SUPFAM" id="SSF46955">
    <property type="entry name" value="Putative DNA-binding domain"/>
    <property type="match status" value="1"/>
</dbReference>
<sequence>MSLTNGVHLLAPEDRQHLQPQYSTSSSLSPSQSENSSSDQLMENLQRLFDSQKKSGKEESSESDTEEMPSTSVIKPDENNKTTIPFMLQPDTKFSSLKSTRILDQLISCFVVGGECRLCFPQLAALVLGEVPQRYIDEKLSDLHIVNIMASKEQLQVLKFSGIIPTTAAKCDLITKSNAERLIASCLSTGTAAPILDETKEDMESIQIAHDCFGGCSGRLFNALSPGPCIECSDCKNLFIPESFCRHSHSETAKKLMCHWGFDSSNWPYYLHLDNSLEVRNNAEENFLNFVQNYRQHLANVSN</sequence>
<feature type="domain" description="c-SKI SMAD4-binding" evidence="3">
    <location>
        <begin position="205"/>
        <end position="296"/>
    </location>
</feature>
<feature type="region of interest" description="Disordered" evidence="2">
    <location>
        <begin position="1"/>
        <end position="84"/>
    </location>
</feature>
<dbReference type="WBParaSite" id="jg26589">
    <property type="protein sequence ID" value="jg26589"/>
    <property type="gene ID" value="jg26589"/>
</dbReference>
<comment type="similarity">
    <text evidence="1">Belongs to the SKI family.</text>
</comment>